<dbReference type="SUPFAM" id="SSF57845">
    <property type="entry name" value="B-box zinc-binding domain"/>
    <property type="match status" value="1"/>
</dbReference>
<dbReference type="OrthoDB" id="6105938at2759"/>
<protein>
    <submittedName>
        <fullName evidence="4">Tldc domain-containing protein</fullName>
    </submittedName>
</protein>
<dbReference type="Gene3D" id="3.30.40.10">
    <property type="entry name" value="Zinc/RING finger domain, C3HC4 (zinc finger)"/>
    <property type="match status" value="1"/>
</dbReference>
<keyword evidence="5" id="KW-1185">Reference proteome</keyword>
<evidence type="ECO:0000256" key="2">
    <source>
        <dbReference type="PROSITE-ProRule" id="PRU00024"/>
    </source>
</evidence>
<dbReference type="InterPro" id="IPR013083">
    <property type="entry name" value="Znf_RING/FYVE/PHD"/>
</dbReference>
<dbReference type="Proteomes" id="UP000039865">
    <property type="component" value="Unassembled WGS sequence"/>
</dbReference>
<gene>
    <name evidence="4" type="primary">Contig11521.g12326</name>
    <name evidence="4" type="ORF">STYLEM_13967</name>
</gene>
<keyword evidence="2" id="KW-0863">Zinc-finger</keyword>
<evidence type="ECO:0000313" key="5">
    <source>
        <dbReference type="Proteomes" id="UP000039865"/>
    </source>
</evidence>
<proteinExistence type="predicted"/>
<dbReference type="PROSITE" id="PS50119">
    <property type="entry name" value="ZF_BBOX"/>
    <property type="match status" value="1"/>
</dbReference>
<dbReference type="Pfam" id="PF07534">
    <property type="entry name" value="TLD"/>
    <property type="match status" value="1"/>
</dbReference>
<dbReference type="InterPro" id="IPR000315">
    <property type="entry name" value="Znf_B-box"/>
</dbReference>
<dbReference type="EMBL" id="CCKQ01013257">
    <property type="protein sequence ID" value="CDW84898.1"/>
    <property type="molecule type" value="Genomic_DNA"/>
</dbReference>
<keyword evidence="1" id="KW-0479">Metal-binding</keyword>
<dbReference type="InterPro" id="IPR006571">
    <property type="entry name" value="TLDc_dom"/>
</dbReference>
<evidence type="ECO:0000259" key="3">
    <source>
        <dbReference type="PROSITE" id="PS50119"/>
    </source>
</evidence>
<evidence type="ECO:0000313" key="4">
    <source>
        <dbReference type="EMBL" id="CDW84898.1"/>
    </source>
</evidence>
<dbReference type="CDD" id="cd19756">
    <property type="entry name" value="Bbox2"/>
    <property type="match status" value="1"/>
</dbReference>
<keyword evidence="2" id="KW-0862">Zinc</keyword>
<dbReference type="Pfam" id="PF00643">
    <property type="entry name" value="zf-B_box"/>
    <property type="match status" value="1"/>
</dbReference>
<reference evidence="4 5" key="1">
    <citation type="submission" date="2014-06" db="EMBL/GenBank/DDBJ databases">
        <authorList>
            <person name="Swart Estienne"/>
        </authorList>
    </citation>
    <scope>NUCLEOTIDE SEQUENCE [LARGE SCALE GENOMIC DNA]</scope>
    <source>
        <strain evidence="4 5">130c</strain>
    </source>
</reference>
<organism evidence="4 5">
    <name type="scientific">Stylonychia lemnae</name>
    <name type="common">Ciliate</name>
    <dbReference type="NCBI Taxonomy" id="5949"/>
    <lineage>
        <taxon>Eukaryota</taxon>
        <taxon>Sar</taxon>
        <taxon>Alveolata</taxon>
        <taxon>Ciliophora</taxon>
        <taxon>Intramacronucleata</taxon>
        <taxon>Spirotrichea</taxon>
        <taxon>Stichotrichia</taxon>
        <taxon>Sporadotrichida</taxon>
        <taxon>Oxytrichidae</taxon>
        <taxon>Stylonychinae</taxon>
        <taxon>Stylonychia</taxon>
    </lineage>
</organism>
<sequence length="356" mass="41721">MLICGKCNRFFNTGERKPLNLPCGDVICSVCFNFEISQVQTEVSNCPFDDKHLFTKNMNVVESMFLIRHLKEFDFYNIYCHEHQSEQAKKICIEEDQMVCNSCLIQDPHRGHLEKDSIHLDIKKEYIRESMEKMIPILKQEILRIEKIIDEYQQYLNNERSFTSLQITKDQQIKSSCRKIRVFFFQDLAQDPSSQFCYLKVPEMNIRQISFISFVMVKRKLFHLFQVSMGKRLEVIQAQSGISILEVTKQTIRAQYNILQQFELLRNFLFNLNKRSICPLYQNHQYATYNYPSYMMTFGSNHDLFIASDCNVSTSSSSNLGSDYKVPDGGHSTTTYLAGSQSFRVIEIEVYQISQN</sequence>
<feature type="domain" description="B box-type" evidence="3">
    <location>
        <begin position="75"/>
        <end position="120"/>
    </location>
</feature>
<dbReference type="AlphaFoldDB" id="A0A078AVU9"/>
<evidence type="ECO:0000256" key="1">
    <source>
        <dbReference type="ARBA" id="ARBA00022723"/>
    </source>
</evidence>
<dbReference type="InParanoid" id="A0A078AVU9"/>
<dbReference type="GO" id="GO:0008270">
    <property type="term" value="F:zinc ion binding"/>
    <property type="evidence" value="ECO:0007669"/>
    <property type="project" value="UniProtKB-KW"/>
</dbReference>
<accession>A0A078AVU9</accession>
<name>A0A078AVU9_STYLE</name>